<keyword evidence="3" id="KW-1185">Reference proteome</keyword>
<dbReference type="Proteomes" id="UP000822688">
    <property type="component" value="Chromosome 2"/>
</dbReference>
<gene>
    <name evidence="2" type="ORF">KC19_2G036500</name>
</gene>
<name>A0A8T0ISK6_CERPU</name>
<evidence type="ECO:0000313" key="2">
    <source>
        <dbReference type="EMBL" id="KAG0585761.1"/>
    </source>
</evidence>
<comment type="caution">
    <text evidence="2">The sequence shown here is derived from an EMBL/GenBank/DDBJ whole genome shotgun (WGS) entry which is preliminary data.</text>
</comment>
<organism evidence="2 3">
    <name type="scientific">Ceratodon purpureus</name>
    <name type="common">Fire moss</name>
    <name type="synonym">Dicranum purpureum</name>
    <dbReference type="NCBI Taxonomy" id="3225"/>
    <lineage>
        <taxon>Eukaryota</taxon>
        <taxon>Viridiplantae</taxon>
        <taxon>Streptophyta</taxon>
        <taxon>Embryophyta</taxon>
        <taxon>Bryophyta</taxon>
        <taxon>Bryophytina</taxon>
        <taxon>Bryopsida</taxon>
        <taxon>Dicranidae</taxon>
        <taxon>Pseudoditrichales</taxon>
        <taxon>Ditrichaceae</taxon>
        <taxon>Ceratodon</taxon>
    </lineage>
</organism>
<sequence>MVNPATRPQNQNRFLSFPSLPFPSLLFSSLPFPFLSSSTFTSQCNNNNTSSYHTDNVKKSSRSSMPTSLDSTILPDAIQAKYCTKSSTKPPKTCRKPFGRCGEYHAKGKKK</sequence>
<proteinExistence type="predicted"/>
<dbReference type="AlphaFoldDB" id="A0A8T0ISK6"/>
<evidence type="ECO:0000313" key="3">
    <source>
        <dbReference type="Proteomes" id="UP000822688"/>
    </source>
</evidence>
<reference evidence="2" key="1">
    <citation type="submission" date="2020-06" db="EMBL/GenBank/DDBJ databases">
        <title>WGS assembly of Ceratodon purpureus strain R40.</title>
        <authorList>
            <person name="Carey S.B."/>
            <person name="Jenkins J."/>
            <person name="Shu S."/>
            <person name="Lovell J.T."/>
            <person name="Sreedasyam A."/>
            <person name="Maumus F."/>
            <person name="Tiley G.P."/>
            <person name="Fernandez-Pozo N."/>
            <person name="Barry K."/>
            <person name="Chen C."/>
            <person name="Wang M."/>
            <person name="Lipzen A."/>
            <person name="Daum C."/>
            <person name="Saski C.A."/>
            <person name="Payton A.C."/>
            <person name="Mcbreen J.C."/>
            <person name="Conrad R.E."/>
            <person name="Kollar L.M."/>
            <person name="Olsson S."/>
            <person name="Huttunen S."/>
            <person name="Landis J.B."/>
            <person name="Wickett N.J."/>
            <person name="Johnson M.G."/>
            <person name="Rensing S.A."/>
            <person name="Grimwood J."/>
            <person name="Schmutz J."/>
            <person name="Mcdaniel S.F."/>
        </authorList>
    </citation>
    <scope>NUCLEOTIDE SEQUENCE</scope>
    <source>
        <strain evidence="2">R40</strain>
    </source>
</reference>
<feature type="region of interest" description="Disordered" evidence="1">
    <location>
        <begin position="48"/>
        <end position="70"/>
    </location>
</feature>
<evidence type="ECO:0000256" key="1">
    <source>
        <dbReference type="SAM" id="MobiDB-lite"/>
    </source>
</evidence>
<accession>A0A8T0ISK6</accession>
<protein>
    <submittedName>
        <fullName evidence="2">Uncharacterized protein</fullName>
    </submittedName>
</protein>
<dbReference type="EMBL" id="CM026422">
    <property type="protein sequence ID" value="KAG0585761.1"/>
    <property type="molecule type" value="Genomic_DNA"/>
</dbReference>